<accession>A0A4C1VJP8</accession>
<dbReference type="EMBL" id="BGZK01000354">
    <property type="protein sequence ID" value="GBP38819.1"/>
    <property type="molecule type" value="Genomic_DNA"/>
</dbReference>
<protein>
    <submittedName>
        <fullName evidence="1">Uncharacterized protein</fullName>
    </submittedName>
</protein>
<name>A0A4C1VJP8_EUMVA</name>
<evidence type="ECO:0000313" key="2">
    <source>
        <dbReference type="Proteomes" id="UP000299102"/>
    </source>
</evidence>
<organism evidence="1 2">
    <name type="scientific">Eumeta variegata</name>
    <name type="common">Bagworm moth</name>
    <name type="synonym">Eumeta japonica</name>
    <dbReference type="NCBI Taxonomy" id="151549"/>
    <lineage>
        <taxon>Eukaryota</taxon>
        <taxon>Metazoa</taxon>
        <taxon>Ecdysozoa</taxon>
        <taxon>Arthropoda</taxon>
        <taxon>Hexapoda</taxon>
        <taxon>Insecta</taxon>
        <taxon>Pterygota</taxon>
        <taxon>Neoptera</taxon>
        <taxon>Endopterygota</taxon>
        <taxon>Lepidoptera</taxon>
        <taxon>Glossata</taxon>
        <taxon>Ditrysia</taxon>
        <taxon>Tineoidea</taxon>
        <taxon>Psychidae</taxon>
        <taxon>Oiketicinae</taxon>
        <taxon>Eumeta</taxon>
    </lineage>
</organism>
<sequence>MHLSLQNQLKKKQCNRAVVRCADAEPSVRGMLVDFGKGESIFEPRETRNRTPLAAIDADLGATTELFVEGYMGTQVMLHLQRSSNQTPGSIAN</sequence>
<keyword evidence="2" id="KW-1185">Reference proteome</keyword>
<evidence type="ECO:0000313" key="1">
    <source>
        <dbReference type="EMBL" id="GBP38819.1"/>
    </source>
</evidence>
<dbReference type="Proteomes" id="UP000299102">
    <property type="component" value="Unassembled WGS sequence"/>
</dbReference>
<reference evidence="1 2" key="1">
    <citation type="journal article" date="2019" name="Commun. Biol.">
        <title>The bagworm genome reveals a unique fibroin gene that provides high tensile strength.</title>
        <authorList>
            <person name="Kono N."/>
            <person name="Nakamura H."/>
            <person name="Ohtoshi R."/>
            <person name="Tomita M."/>
            <person name="Numata K."/>
            <person name="Arakawa K."/>
        </authorList>
    </citation>
    <scope>NUCLEOTIDE SEQUENCE [LARGE SCALE GENOMIC DNA]</scope>
</reference>
<comment type="caution">
    <text evidence="1">The sequence shown here is derived from an EMBL/GenBank/DDBJ whole genome shotgun (WGS) entry which is preliminary data.</text>
</comment>
<gene>
    <name evidence="1" type="ORF">EVAR_33570_1</name>
</gene>
<dbReference type="AlphaFoldDB" id="A0A4C1VJP8"/>
<proteinExistence type="predicted"/>